<dbReference type="Pfam" id="PF13668">
    <property type="entry name" value="Ferritin_2"/>
    <property type="match status" value="1"/>
</dbReference>
<evidence type="ECO:0000313" key="2">
    <source>
        <dbReference type="Proteomes" id="UP000321197"/>
    </source>
</evidence>
<dbReference type="EMBL" id="BJXL01000132">
    <property type="protein sequence ID" value="GEM84803.1"/>
    <property type="molecule type" value="Genomic_DNA"/>
</dbReference>
<dbReference type="Proteomes" id="UP000321197">
    <property type="component" value="Unassembled WGS sequence"/>
</dbReference>
<evidence type="ECO:0000313" key="1">
    <source>
        <dbReference type="EMBL" id="GEM84803.1"/>
    </source>
</evidence>
<comment type="caution">
    <text evidence="1">The sequence shown here is derived from an EMBL/GenBank/DDBJ whole genome shotgun (WGS) entry which is preliminary data.</text>
</comment>
<dbReference type="CDD" id="cd00657">
    <property type="entry name" value="Ferritin_like"/>
    <property type="match status" value="1"/>
</dbReference>
<dbReference type="InterPro" id="IPR009078">
    <property type="entry name" value="Ferritin-like_SF"/>
</dbReference>
<dbReference type="NCBIfam" id="TIGR01409">
    <property type="entry name" value="TAT_signal_seq"/>
    <property type="match status" value="1"/>
</dbReference>
<dbReference type="SUPFAM" id="SSF47240">
    <property type="entry name" value="Ferritin-like"/>
    <property type="match status" value="1"/>
</dbReference>
<dbReference type="InterPro" id="IPR012347">
    <property type="entry name" value="Ferritin-like"/>
</dbReference>
<dbReference type="RefSeq" id="WP_119342211.1">
    <property type="nucleotide sequence ID" value="NZ_BJXL01000132.1"/>
</dbReference>
<organism evidence="1 2">
    <name type="scientific">Meiothermus hypogaeus NBRC 106114</name>
    <dbReference type="NCBI Taxonomy" id="1227553"/>
    <lineage>
        <taxon>Bacteria</taxon>
        <taxon>Thermotogati</taxon>
        <taxon>Deinococcota</taxon>
        <taxon>Deinococci</taxon>
        <taxon>Thermales</taxon>
        <taxon>Thermaceae</taxon>
        <taxon>Meiothermus</taxon>
    </lineage>
</organism>
<protein>
    <recommendedName>
        <fullName evidence="3">Ferritin-like domain-containing protein</fullName>
    </recommendedName>
</protein>
<dbReference type="InterPro" id="IPR019546">
    <property type="entry name" value="TAT_signal_bac_arc"/>
</dbReference>
<sequence length="215" mass="22897">MFNFDLLENDKKASRRHFVKVLTAGGVSAALASQLGQLALAQSGNVSDLDILNLALTAEYLATDVYTKALTVPFPQGIKDYMAEALKQEEAHVKALTDTIRGPFNAMPVARPQFTYGSLEFNRANQMKVLETMIALETAFTGAYLGAIPLIQNKAVLSAAAAIAMNEEAHLTVLRDGLIGLGGKVEGPQVPNGRPLGVAITPQQATAAVSSFIRK</sequence>
<gene>
    <name evidence="1" type="ORF">MHY01S_29690</name>
</gene>
<dbReference type="InterPro" id="IPR006311">
    <property type="entry name" value="TAT_signal"/>
</dbReference>
<proteinExistence type="predicted"/>
<reference evidence="1 2" key="1">
    <citation type="submission" date="2019-07" db="EMBL/GenBank/DDBJ databases">
        <title>Whole genome shotgun sequence of Meiothermus hypogaeus NBRC 106114.</title>
        <authorList>
            <person name="Hosoyama A."/>
            <person name="Uohara A."/>
            <person name="Ohji S."/>
            <person name="Ichikawa N."/>
        </authorList>
    </citation>
    <scope>NUCLEOTIDE SEQUENCE [LARGE SCALE GENOMIC DNA]</scope>
    <source>
        <strain evidence="1 2">NBRC 106114</strain>
    </source>
</reference>
<dbReference type="Gene3D" id="1.20.1260.10">
    <property type="match status" value="1"/>
</dbReference>
<name>A0A511R5B5_9DEIN</name>
<accession>A0A511R5B5</accession>
<dbReference type="AlphaFoldDB" id="A0A511R5B5"/>
<dbReference type="PROSITE" id="PS51318">
    <property type="entry name" value="TAT"/>
    <property type="match status" value="1"/>
</dbReference>
<evidence type="ECO:0008006" key="3">
    <source>
        <dbReference type="Google" id="ProtNLM"/>
    </source>
</evidence>
<dbReference type="OrthoDB" id="25105at2"/>